<dbReference type="InterPro" id="IPR005502">
    <property type="entry name" value="Ribosyl_crysJ1"/>
</dbReference>
<name>A0ABV5JUP5_9ACTN</name>
<organism evidence="3 4">
    <name type="scientific">Dietzia aerolata</name>
    <dbReference type="NCBI Taxonomy" id="595984"/>
    <lineage>
        <taxon>Bacteria</taxon>
        <taxon>Bacillati</taxon>
        <taxon>Actinomycetota</taxon>
        <taxon>Actinomycetes</taxon>
        <taxon>Mycobacteriales</taxon>
        <taxon>Dietziaceae</taxon>
        <taxon>Dietzia</taxon>
    </lineage>
</organism>
<evidence type="ECO:0000256" key="2">
    <source>
        <dbReference type="ARBA" id="ARBA00022801"/>
    </source>
</evidence>
<sequence>MTDGEQSTLRDRVAGVMIGTAVGDALGAGYEFGSAPLGPAGPDMIGGGLGNFAPGEWTDDTTMAWCILDVTARGLRLLSDDSLSAVARNFRSWYDSRPPDIGIQTSAVLRAAGPDPTAAALHRAAADYTSRNSRSAGNGSLMRTAPVALAHLGDRPAIARAAAQVSALTHADPRAGQACVLWSLAIDRAAREGVLDVRSGLEFVDDDEARTFWASRIEEAEQGPPSGFNPNGWVVSAFQAAWSAILHTPVPSDEPARHACDSLAAAIAIGDDTDTVAAIAGGLLGARWGASAFPARWREMLHGYPGITGDDLATLALASDGASDTD</sequence>
<dbReference type="RefSeq" id="WP_380024338.1">
    <property type="nucleotide sequence ID" value="NZ_JBHMDY010000032.1"/>
</dbReference>
<proteinExistence type="inferred from homology"/>
<dbReference type="InterPro" id="IPR036705">
    <property type="entry name" value="Ribosyl_crysJ1_sf"/>
</dbReference>
<dbReference type="PANTHER" id="PTHR16222">
    <property type="entry name" value="ADP-RIBOSYLGLYCOHYDROLASE"/>
    <property type="match status" value="1"/>
</dbReference>
<accession>A0ABV5JUP5</accession>
<keyword evidence="4" id="KW-1185">Reference proteome</keyword>
<dbReference type="InterPro" id="IPR050792">
    <property type="entry name" value="ADP-ribosylglycohydrolase"/>
</dbReference>
<dbReference type="Proteomes" id="UP001589700">
    <property type="component" value="Unassembled WGS sequence"/>
</dbReference>
<comment type="similarity">
    <text evidence="1">Belongs to the ADP-ribosylglycohydrolase family.</text>
</comment>
<gene>
    <name evidence="3" type="ORF">ACFFVD_16675</name>
</gene>
<dbReference type="SUPFAM" id="SSF101478">
    <property type="entry name" value="ADP-ribosylglycohydrolase"/>
    <property type="match status" value="1"/>
</dbReference>
<dbReference type="EMBL" id="JBHMDY010000032">
    <property type="protein sequence ID" value="MFB9261418.1"/>
    <property type="molecule type" value="Genomic_DNA"/>
</dbReference>
<dbReference type="PANTHER" id="PTHR16222:SF24">
    <property type="entry name" value="ADP-RIBOSYLHYDROLASE ARH3"/>
    <property type="match status" value="1"/>
</dbReference>
<evidence type="ECO:0000256" key="1">
    <source>
        <dbReference type="ARBA" id="ARBA00010702"/>
    </source>
</evidence>
<reference evidence="3 4" key="1">
    <citation type="submission" date="2024-09" db="EMBL/GenBank/DDBJ databases">
        <authorList>
            <person name="Sun Q."/>
            <person name="Mori K."/>
        </authorList>
    </citation>
    <scope>NUCLEOTIDE SEQUENCE [LARGE SCALE GENOMIC DNA]</scope>
    <source>
        <strain evidence="3 4">CCM 7659</strain>
    </source>
</reference>
<evidence type="ECO:0000313" key="3">
    <source>
        <dbReference type="EMBL" id="MFB9261418.1"/>
    </source>
</evidence>
<comment type="caution">
    <text evidence="3">The sequence shown here is derived from an EMBL/GenBank/DDBJ whole genome shotgun (WGS) entry which is preliminary data.</text>
</comment>
<dbReference type="Pfam" id="PF03747">
    <property type="entry name" value="ADP_ribosyl_GH"/>
    <property type="match status" value="1"/>
</dbReference>
<keyword evidence="2" id="KW-0378">Hydrolase</keyword>
<protein>
    <submittedName>
        <fullName evidence="3">ADP-ribosylglycohydrolase family protein</fullName>
    </submittedName>
</protein>
<dbReference type="Gene3D" id="1.10.4080.10">
    <property type="entry name" value="ADP-ribosylation/Crystallin J1"/>
    <property type="match status" value="1"/>
</dbReference>
<evidence type="ECO:0000313" key="4">
    <source>
        <dbReference type="Proteomes" id="UP001589700"/>
    </source>
</evidence>